<dbReference type="GO" id="GO:0008053">
    <property type="term" value="P:mitochondrial fusion"/>
    <property type="evidence" value="ECO:0007669"/>
    <property type="project" value="TreeGrafter"/>
</dbReference>
<gene>
    <name evidence="6" type="ORF">CTOB1V02_LOCUS14649</name>
</gene>
<name>A0A7R8WRM2_9CRUS</name>
<evidence type="ECO:0000256" key="5">
    <source>
        <dbReference type="ARBA" id="ARBA00023136"/>
    </source>
</evidence>
<organism evidence="6">
    <name type="scientific">Cyprideis torosa</name>
    <dbReference type="NCBI Taxonomy" id="163714"/>
    <lineage>
        <taxon>Eukaryota</taxon>
        <taxon>Metazoa</taxon>
        <taxon>Ecdysozoa</taxon>
        <taxon>Arthropoda</taxon>
        <taxon>Crustacea</taxon>
        <taxon>Oligostraca</taxon>
        <taxon>Ostracoda</taxon>
        <taxon>Podocopa</taxon>
        <taxon>Podocopida</taxon>
        <taxon>Cytherocopina</taxon>
        <taxon>Cytheroidea</taxon>
        <taxon>Cytherideidae</taxon>
        <taxon>Cyprideis</taxon>
    </lineage>
</organism>
<dbReference type="EMBL" id="OB682276">
    <property type="protein sequence ID" value="CAD7236834.1"/>
    <property type="molecule type" value="Genomic_DNA"/>
</dbReference>
<dbReference type="OrthoDB" id="6256226at2759"/>
<comment type="subcellular location">
    <subcellularLocation>
        <location evidence="1">Membrane</location>
    </subcellularLocation>
</comment>
<evidence type="ECO:0000256" key="1">
    <source>
        <dbReference type="ARBA" id="ARBA00004370"/>
    </source>
</evidence>
<evidence type="ECO:0000256" key="2">
    <source>
        <dbReference type="ARBA" id="ARBA00022741"/>
    </source>
</evidence>
<dbReference type="PANTHER" id="PTHR10465:SF3">
    <property type="entry name" value="TRANSMEMBRANE GTPASE MARF-RELATED"/>
    <property type="match status" value="1"/>
</dbReference>
<dbReference type="InterPro" id="IPR027094">
    <property type="entry name" value="Mitofusin_fam"/>
</dbReference>
<keyword evidence="4" id="KW-0342">GTP-binding</keyword>
<evidence type="ECO:0000256" key="4">
    <source>
        <dbReference type="ARBA" id="ARBA00023134"/>
    </source>
</evidence>
<feature type="non-terminal residue" evidence="6">
    <location>
        <position position="205"/>
    </location>
</feature>
<sequence>SEITTTLDLIQERAQHNRSTRLVNKRELSDKLDFTNKQLHILTAEMKDKICHLVEDVERKVSIALNEEIRKLSDLVDEFSAPFHPEPIVLNVYKRELHVHVESGLGSNLKSRLSSALAVNVESAQREMAERMSQLLPTDKREIKSVLAPRREPFEMFYRLNCDNLCADFKEDISFRFSFGFTSLIQRFLGKERSKKLTMFGFSEP</sequence>
<keyword evidence="3" id="KW-0378">Hydrolase</keyword>
<dbReference type="PANTHER" id="PTHR10465">
    <property type="entry name" value="TRANSMEMBRANE GTPASE FZO1"/>
    <property type="match status" value="1"/>
</dbReference>
<keyword evidence="2" id="KW-0547">Nucleotide-binding</keyword>
<accession>A0A7R8WRM2</accession>
<dbReference type="GO" id="GO:0003924">
    <property type="term" value="F:GTPase activity"/>
    <property type="evidence" value="ECO:0007669"/>
    <property type="project" value="InterPro"/>
</dbReference>
<keyword evidence="5" id="KW-0472">Membrane</keyword>
<dbReference type="GO" id="GO:0005741">
    <property type="term" value="C:mitochondrial outer membrane"/>
    <property type="evidence" value="ECO:0007669"/>
    <property type="project" value="TreeGrafter"/>
</dbReference>
<dbReference type="GO" id="GO:0051646">
    <property type="term" value="P:mitochondrion localization"/>
    <property type="evidence" value="ECO:0007669"/>
    <property type="project" value="TreeGrafter"/>
</dbReference>
<proteinExistence type="predicted"/>
<dbReference type="GO" id="GO:0005525">
    <property type="term" value="F:GTP binding"/>
    <property type="evidence" value="ECO:0007669"/>
    <property type="project" value="UniProtKB-KW"/>
</dbReference>
<evidence type="ECO:0000256" key="3">
    <source>
        <dbReference type="ARBA" id="ARBA00022801"/>
    </source>
</evidence>
<dbReference type="AlphaFoldDB" id="A0A7R8WRM2"/>
<feature type="non-terminal residue" evidence="6">
    <location>
        <position position="1"/>
    </location>
</feature>
<evidence type="ECO:0000313" key="6">
    <source>
        <dbReference type="EMBL" id="CAD7236834.1"/>
    </source>
</evidence>
<reference evidence="6" key="1">
    <citation type="submission" date="2020-11" db="EMBL/GenBank/DDBJ databases">
        <authorList>
            <person name="Tran Van P."/>
        </authorList>
    </citation>
    <scope>NUCLEOTIDE SEQUENCE</scope>
</reference>
<protein>
    <submittedName>
        <fullName evidence="6">Uncharacterized protein</fullName>
    </submittedName>
</protein>